<dbReference type="Proteomes" id="UP000785613">
    <property type="component" value="Unassembled WGS sequence"/>
</dbReference>
<dbReference type="Gene3D" id="1.25.40.10">
    <property type="entry name" value="Tetratricopeptide repeat domain"/>
    <property type="match status" value="1"/>
</dbReference>
<sequence length="456" mass="50334">MVRFIGHAGTPGQPETTILNRLLVLALLCFASSAAHALAPADYVRHDIEPPAAMLDAWHQRKNAEALDNDTQRREHLERVIANYAQRTVWWNTTLPPPASKAPGPVVVNGVQIVTAPRTWLPAHYTCHLPAVVPDAPGDNDSTTRPMQAHAEQPPPVSLASWTPDAPYLARLRQTAAADVYAAYLGQKQEYANTSGFFLDAADILFDKGRRDLALRVLSNLAELDHENRALMRLLGFRLMQAGEPALAVPVLRKVLQLAGDEPLSYRDLGLALAANGQTQEAVDILYQVVERPWHPRFPEIGNIVLADMNAIIAAANKPLDLRRIDPRLRANLPLDLRVVLTWDADNSDIDLRITAPDDENAQSLEDPARYGARMSHNITRGYGPEEYSLRRAAPGKYRIHASYAADGRQVLPGPTSVQVKVVSHFGTPRQKEQSVTLRMKGRGQTVLVGEFEVKP</sequence>
<feature type="signal peptide" evidence="2">
    <location>
        <begin position="1"/>
        <end position="37"/>
    </location>
</feature>
<feature type="domain" description="DUF2135" evidence="3">
    <location>
        <begin position="393"/>
        <end position="440"/>
    </location>
</feature>
<dbReference type="Pfam" id="PF09906">
    <property type="entry name" value="DUF2135"/>
    <property type="match status" value="1"/>
</dbReference>
<dbReference type="InterPro" id="IPR019220">
    <property type="entry name" value="DUF2135"/>
</dbReference>
<keyword evidence="2" id="KW-0732">Signal</keyword>
<evidence type="ECO:0000256" key="1">
    <source>
        <dbReference type="SAM" id="MobiDB-lite"/>
    </source>
</evidence>
<evidence type="ECO:0000256" key="2">
    <source>
        <dbReference type="SAM" id="SignalP"/>
    </source>
</evidence>
<evidence type="ECO:0000313" key="4">
    <source>
        <dbReference type="EMBL" id="NHZ33573.1"/>
    </source>
</evidence>
<dbReference type="SUPFAM" id="SSF48452">
    <property type="entry name" value="TPR-like"/>
    <property type="match status" value="1"/>
</dbReference>
<organism evidence="4 5">
    <name type="scientific">Massilia rubra</name>
    <dbReference type="NCBI Taxonomy" id="2607910"/>
    <lineage>
        <taxon>Bacteria</taxon>
        <taxon>Pseudomonadati</taxon>
        <taxon>Pseudomonadota</taxon>
        <taxon>Betaproteobacteria</taxon>
        <taxon>Burkholderiales</taxon>
        <taxon>Oxalobacteraceae</taxon>
        <taxon>Telluria group</taxon>
        <taxon>Massilia</taxon>
    </lineage>
</organism>
<dbReference type="InterPro" id="IPR011990">
    <property type="entry name" value="TPR-like_helical_dom_sf"/>
</dbReference>
<name>A0ABX0LLN9_9BURK</name>
<keyword evidence="5" id="KW-1185">Reference proteome</keyword>
<evidence type="ECO:0000313" key="5">
    <source>
        <dbReference type="Proteomes" id="UP000785613"/>
    </source>
</evidence>
<gene>
    <name evidence="4" type="ORF">F0185_08215</name>
</gene>
<feature type="region of interest" description="Disordered" evidence="1">
    <location>
        <begin position="136"/>
        <end position="158"/>
    </location>
</feature>
<dbReference type="EMBL" id="VUYU01000004">
    <property type="protein sequence ID" value="NHZ33573.1"/>
    <property type="molecule type" value="Genomic_DNA"/>
</dbReference>
<evidence type="ECO:0000259" key="3">
    <source>
        <dbReference type="Pfam" id="PF09906"/>
    </source>
</evidence>
<feature type="chain" id="PRO_5045421345" evidence="2">
    <location>
        <begin position="38"/>
        <end position="456"/>
    </location>
</feature>
<comment type="caution">
    <text evidence="4">The sequence shown here is derived from an EMBL/GenBank/DDBJ whole genome shotgun (WGS) entry which is preliminary data.</text>
</comment>
<proteinExistence type="predicted"/>
<reference evidence="4 5" key="1">
    <citation type="submission" date="2019-09" db="EMBL/GenBank/DDBJ databases">
        <title>Taxonomy of Antarctic Massilia spp.: description of Massilia rubra sp. nov., Massilia aquatica sp. nov., Massilia mucilaginosa sp. nov., Massilia frigida sp. nov. isolated from streams, lakes and regoliths.</title>
        <authorList>
            <person name="Holochova P."/>
            <person name="Sedlacek I."/>
            <person name="Kralova S."/>
            <person name="Maslanova I."/>
            <person name="Busse H.-J."/>
            <person name="Stankova E."/>
            <person name="Vrbovska V."/>
            <person name="Kovarovic V."/>
            <person name="Bartak M."/>
            <person name="Svec P."/>
            <person name="Pantucek R."/>
        </authorList>
    </citation>
    <scope>NUCLEOTIDE SEQUENCE [LARGE SCALE GENOMIC DNA]</scope>
    <source>
        <strain evidence="4 5">CCM 8692</strain>
    </source>
</reference>
<protein>
    <submittedName>
        <fullName evidence="4">DUF2135 domain-containing protein</fullName>
    </submittedName>
</protein>
<accession>A0ABX0LLN9</accession>